<dbReference type="EMBL" id="VDFR01000257">
    <property type="protein sequence ID" value="TNC24731.1"/>
    <property type="molecule type" value="Genomic_DNA"/>
</dbReference>
<dbReference type="InterPro" id="IPR003399">
    <property type="entry name" value="Mce/MlaD"/>
</dbReference>
<dbReference type="PRINTS" id="PR01782">
    <property type="entry name" value="MCEVIRFACTOR"/>
</dbReference>
<proteinExistence type="predicted"/>
<dbReference type="Pfam" id="PF02470">
    <property type="entry name" value="MlaD"/>
    <property type="match status" value="1"/>
</dbReference>
<dbReference type="NCBIfam" id="TIGR00996">
    <property type="entry name" value="Mtu_fam_mce"/>
    <property type="match status" value="1"/>
</dbReference>
<dbReference type="PANTHER" id="PTHR33371">
    <property type="entry name" value="INTERMEMBRANE PHOSPHOLIPID TRANSPORT SYSTEM BINDING PROTEIN MLAD-RELATED"/>
    <property type="match status" value="1"/>
</dbReference>
<comment type="caution">
    <text evidence="4">The sequence shown here is derived from an EMBL/GenBank/DDBJ whole genome shotgun (WGS) entry which is preliminary data.</text>
</comment>
<organism evidence="4 5">
    <name type="scientific">Mumia zhuanghuii</name>
    <dbReference type="NCBI Taxonomy" id="2585211"/>
    <lineage>
        <taxon>Bacteria</taxon>
        <taxon>Bacillati</taxon>
        <taxon>Actinomycetota</taxon>
        <taxon>Actinomycetes</taxon>
        <taxon>Propionibacteriales</taxon>
        <taxon>Nocardioidaceae</taxon>
        <taxon>Mumia</taxon>
    </lineage>
</organism>
<dbReference type="Proteomes" id="UP000306740">
    <property type="component" value="Unassembled WGS sequence"/>
</dbReference>
<evidence type="ECO:0000259" key="1">
    <source>
        <dbReference type="Pfam" id="PF02470"/>
    </source>
</evidence>
<feature type="domain" description="Mce/MlaD" evidence="1">
    <location>
        <begin position="41"/>
        <end position="116"/>
    </location>
</feature>
<name>A0A5C4MIZ1_9ACTN</name>
<dbReference type="EMBL" id="VDFR01000069">
    <property type="protein sequence ID" value="TNC45204.1"/>
    <property type="molecule type" value="Genomic_DNA"/>
</dbReference>
<dbReference type="InterPro" id="IPR005693">
    <property type="entry name" value="Mce"/>
</dbReference>
<protein>
    <submittedName>
        <fullName evidence="4">MCE family protein</fullName>
    </submittedName>
</protein>
<dbReference type="PANTHER" id="PTHR33371:SF18">
    <property type="entry name" value="MCE-FAMILY PROTEIN MCE3C"/>
    <property type="match status" value="1"/>
</dbReference>
<dbReference type="OrthoDB" id="5241191at2"/>
<dbReference type="Pfam" id="PF11887">
    <property type="entry name" value="Mce4_CUP1"/>
    <property type="match status" value="1"/>
</dbReference>
<evidence type="ECO:0000313" key="5">
    <source>
        <dbReference type="Proteomes" id="UP000306740"/>
    </source>
</evidence>
<gene>
    <name evidence="4" type="ORF">FHE65_15445</name>
    <name evidence="3" type="ORF">FHE65_35000</name>
</gene>
<dbReference type="AlphaFoldDB" id="A0A5C4MIZ1"/>
<accession>A0A5C4MIZ1</accession>
<reference evidence="4 5" key="1">
    <citation type="submission" date="2019-05" db="EMBL/GenBank/DDBJ databases">
        <title>Mumia sp. nov., isolated from the intestinal contents of plateau pika (Ochotona curzoniae) in the Qinghai-Tibet plateau of China.</title>
        <authorList>
            <person name="Tian Z."/>
        </authorList>
    </citation>
    <scope>NUCLEOTIDE SEQUENCE [LARGE SCALE GENOMIC DNA]</scope>
    <source>
        <strain evidence="5">527</strain>
        <strain evidence="4">Z527</strain>
    </source>
</reference>
<evidence type="ECO:0000259" key="2">
    <source>
        <dbReference type="Pfam" id="PF11887"/>
    </source>
</evidence>
<dbReference type="RefSeq" id="WP_139087767.1">
    <property type="nucleotide sequence ID" value="NZ_VDFR01000069.1"/>
</dbReference>
<sequence length="326" mass="34987">MPVKPVRERNPVMVGAVGLVLIALLLVLAGQASNLPLIGSGPTYYAEFTEVGGLKKGDDVRMSGVLVGEVSELELNGDKVRVAFKVKDERDRLGKATGASIRIKTLLGAMYISLDPAGSGTLETGSVIPASRTTPPYDIVQAFSDLSTTTQEIDTDQLSYSMKVLGEVTAKTPESFRQAVDGVTRLSENLAARDKQIETLLKNVDGLSGVLADRNAEVVKLFEDGGVLFDALTVRREAIHDVLVGTTAMADEIEKLIADTREDLKPALKRLAGVVKVLEDNQKNIETALQQLPAYYSLVANNGASGPWLDGYLYNLLSLLGLEDVD</sequence>
<dbReference type="InterPro" id="IPR052336">
    <property type="entry name" value="MlaD_Phospholipid_Transporter"/>
</dbReference>
<dbReference type="InterPro" id="IPR024516">
    <property type="entry name" value="Mce_C"/>
</dbReference>
<feature type="domain" description="Mammalian cell entry C-terminal" evidence="2">
    <location>
        <begin position="121"/>
        <end position="292"/>
    </location>
</feature>
<evidence type="ECO:0000313" key="4">
    <source>
        <dbReference type="EMBL" id="TNC45204.1"/>
    </source>
</evidence>
<dbReference type="GO" id="GO:0005576">
    <property type="term" value="C:extracellular region"/>
    <property type="evidence" value="ECO:0007669"/>
    <property type="project" value="TreeGrafter"/>
</dbReference>
<evidence type="ECO:0000313" key="3">
    <source>
        <dbReference type="EMBL" id="TNC24731.1"/>
    </source>
</evidence>